<evidence type="ECO:0000259" key="1">
    <source>
        <dbReference type="Pfam" id="PF13547"/>
    </source>
</evidence>
<dbReference type="InterPro" id="IPR056490">
    <property type="entry name" value="Rcc01698_C"/>
</dbReference>
<evidence type="ECO:0000259" key="3">
    <source>
        <dbReference type="Pfam" id="PF23666"/>
    </source>
</evidence>
<dbReference type="Pfam" id="PF13550">
    <property type="entry name" value="Phage-tail_3"/>
    <property type="match status" value="1"/>
</dbReference>
<feature type="domain" description="Rcc01698-like C-terminal" evidence="3">
    <location>
        <begin position="1038"/>
        <end position="1135"/>
    </location>
</feature>
<dbReference type="Pfam" id="PF13547">
    <property type="entry name" value="GTA_TIM"/>
    <property type="match status" value="1"/>
</dbReference>
<dbReference type="Gene3D" id="3.20.20.80">
    <property type="entry name" value="Glycosidases"/>
    <property type="match status" value="1"/>
</dbReference>
<feature type="domain" description="GTA TIM-barrel-like" evidence="1">
    <location>
        <begin position="439"/>
        <end position="730"/>
    </location>
</feature>
<dbReference type="InterPro" id="IPR017853">
    <property type="entry name" value="GH"/>
</dbReference>
<dbReference type="CDD" id="cd19607">
    <property type="entry name" value="GTA_TIM-barrel-like"/>
    <property type="match status" value="1"/>
</dbReference>
<sequence>MATIMLGAVGASLGGAMGGAVMGLTGAVAGRALGATVGRVIDQRLLGAGSETVEHGRVERFRVTGASEGAPLPLVFGRMRIGGQVIWASPFTEHASSARGGKGGTGPEVRQYSYTVSLAIALCEGVITDIGRIWADGVEIARNSIILRLYRGDDAQLPDARIVAEEGAANAPAYRGTAYAVIEDLALDRFGNRVPQFSFEVMRPAQGVAAAEGGIGAVTQAVALIPGTGEYALATTPAVFSDRLGRNRVANVNSPAGVTDFRASLDQMERELPKVGSVSLVVSWFGNDLRCGDCTISPKVEQVTAEAAQPWRVSGLARRNAEVVAMSEGRPVYGGTPSDASVIEALTALREAGQRAVFYPFILMEQLAGNARPDPWGGNEQSALPWRGRITLSRAPGQAGSPFGSGAATVEVARFFGTARAEDFTAAGTTIIYTGPQEWSYRRFILHYAHLCALAGGVDAFCIGSEMVALTTIRDAAGFPAVAELCRLAADVRTILPDAKIGYAADWSEYFGTTDPEGNRWFHLDPLWADPAIDFIGIDNYMPLSDWREGSGHADAAAGSIHDLDYLTANVAGGEGYDWYYATPEDRAAQRRTPITDGAGEPWIWRYKDILNWWRNPHHDRVGGVRQAAASPWVPMSKPIWFTEIGCAAVDKGTNEPNKFVDPKSSESALPHFSTGARDDLIQMQYLRALARYWSDPAANPVSPLYGGPMVDMARAHVWAWDARPWPAFPQASDIWSDGENHARGHWITGRTAAQPLGAVVAEICARAGVADVDVARLHGLVRGLSLTEQTARGALQALMLAYGVDAAERDGRLVFTRRGGEPARVIEADAILARDGGDVQQERAGAGEIPPRLRVGHIDAEADYEARSVEVSHPGEEGDAVSETDLPLALTAGEAVAIAERWLAETRVARDAARFALPPSAGIGAGDVVRLAAGGARGLYRIDRLAEGHGAEVEAVRVEPALYAAAPVTEPPAKPRPFVPPAPVAALFLDLPLLSGAEVPHAPHLAVTASPWPGDIAVLDAPVDSGYRLNGHVERAAVIGETLAPMGARHPGLWDRGRLRVRMSGALSSAERLSVLNGANAAAVGDGSPDGWEVIQFATATLIGPDTYELTDLLRGQAGTEREGHVWPAGSRFVLLDHRVGQIALDPARRGMERHYRIGPAGLAHDDPAFVHLAAAFQGMGLRPYRPVHLRMRREGGDLTFRWIRRSRLDGDDWESREIPLAETREAYLLRVIGPSGVIREAETITPDWRYSAQMRAADGPALRLEVAQLSDRFGPGPFASLTF</sequence>
<dbReference type="Proteomes" id="UP000028826">
    <property type="component" value="Unassembled WGS sequence"/>
</dbReference>
<evidence type="ECO:0000313" key="5">
    <source>
        <dbReference type="Proteomes" id="UP000028826"/>
    </source>
</evidence>
<protein>
    <submittedName>
        <fullName evidence="4">Phage host specificity protein</fullName>
    </submittedName>
</protein>
<keyword evidence="5" id="KW-1185">Reference proteome</keyword>
<dbReference type="InterPro" id="IPR025195">
    <property type="entry name" value="GTA_TIM_dom"/>
</dbReference>
<evidence type="ECO:0000313" key="4">
    <source>
        <dbReference type="EMBL" id="KFI31677.1"/>
    </source>
</evidence>
<proteinExistence type="predicted"/>
<reference evidence="4 5" key="1">
    <citation type="submission" date="2014-03" db="EMBL/GenBank/DDBJ databases">
        <title>Genome of Haematobacter massiliensis CCUG 47968.</title>
        <authorList>
            <person name="Wang D."/>
            <person name="Wang G."/>
        </authorList>
    </citation>
    <scope>NUCLEOTIDE SEQUENCE [LARGE SCALE GENOMIC DNA]</scope>
    <source>
        <strain evidence="4 5">CCUG 47968</strain>
    </source>
</reference>
<dbReference type="eggNOG" id="ENOG502Z84H">
    <property type="taxonomic scope" value="Bacteria"/>
</dbReference>
<dbReference type="Pfam" id="PF23666">
    <property type="entry name" value="Rcc01698_C"/>
    <property type="match status" value="1"/>
</dbReference>
<comment type="caution">
    <text evidence="4">The sequence shown here is derived from an EMBL/GenBank/DDBJ whole genome shotgun (WGS) entry which is preliminary data.</text>
</comment>
<gene>
    <name evidence="4" type="ORF">CN97_04375</name>
</gene>
<feature type="domain" description="Tip attachment protein J" evidence="2">
    <location>
        <begin position="790"/>
        <end position="946"/>
    </location>
</feature>
<dbReference type="STRING" id="195105.CN97_04375"/>
<organism evidence="4 5">
    <name type="scientific">Haematobacter massiliensis</name>
    <dbReference type="NCBI Taxonomy" id="195105"/>
    <lineage>
        <taxon>Bacteria</taxon>
        <taxon>Pseudomonadati</taxon>
        <taxon>Pseudomonadota</taxon>
        <taxon>Alphaproteobacteria</taxon>
        <taxon>Rhodobacterales</taxon>
        <taxon>Paracoccaceae</taxon>
        <taxon>Haematobacter</taxon>
    </lineage>
</organism>
<dbReference type="SUPFAM" id="SSF51445">
    <property type="entry name" value="(Trans)glycosidases"/>
    <property type="match status" value="1"/>
</dbReference>
<name>A0A086YBM7_9RHOB</name>
<evidence type="ECO:0000259" key="2">
    <source>
        <dbReference type="Pfam" id="PF13550"/>
    </source>
</evidence>
<dbReference type="OrthoDB" id="8445115at2"/>
<accession>A0A086YBM7</accession>
<dbReference type="InterPro" id="IPR032876">
    <property type="entry name" value="J_dom"/>
</dbReference>
<dbReference type="EMBL" id="JGYG01000001">
    <property type="protein sequence ID" value="KFI31677.1"/>
    <property type="molecule type" value="Genomic_DNA"/>
</dbReference>
<dbReference type="RefSeq" id="WP_035705451.1">
    <property type="nucleotide sequence ID" value="NZ_CAMIFG010000039.1"/>
</dbReference>